<evidence type="ECO:0000256" key="5">
    <source>
        <dbReference type="ARBA" id="ARBA00022634"/>
    </source>
</evidence>
<dbReference type="InterPro" id="IPR025527">
    <property type="entry name" value="HUWE1/Rev1_UBM"/>
</dbReference>
<feature type="domain" description="BRCT" evidence="17">
    <location>
        <begin position="50"/>
        <end position="138"/>
    </location>
</feature>
<keyword evidence="11" id="KW-0238">DNA-binding</keyword>
<feature type="domain" description="UmuC" evidence="18">
    <location>
        <begin position="216"/>
        <end position="411"/>
    </location>
</feature>
<dbReference type="InterPro" id="IPR043128">
    <property type="entry name" value="Rev_trsase/Diguanyl_cyclase"/>
</dbReference>
<comment type="subcellular location">
    <subcellularLocation>
        <location evidence="2">Nucleus</location>
    </subcellularLocation>
</comment>
<dbReference type="Gene3D" id="3.40.50.10190">
    <property type="entry name" value="BRCT domain"/>
    <property type="match status" value="1"/>
</dbReference>
<dbReference type="Gene3D" id="3.30.1490.100">
    <property type="entry name" value="DNA polymerase, Y-family, little finger domain"/>
    <property type="match status" value="1"/>
</dbReference>
<sequence>MAPPKISDWTKAKNGTNANKSPLKFDDFGIYMRHKQSKLVEICKDKVDNALPQIFKDCICYINGYTSPDPRELAEIISSRGGVSIQFLNGKTAVTHIIATQLTPRKMEEFRKCKVVKPQWVVDSAAAGKLLPIFDYSIIDLAGNNMTLKLTKPVQMKQPPHKAGQDSDNFILQFYAKSRLHHLSTWKSELKHHFQSHVTEYMTQKASSSQKDRQIIAHIDFDCFFASVSLLKFPHLAQKPVCVTNSTSTTGNSSADIASCNYIAREYGITNGMWLGKARQLCPDLQCLSYDFEAYETASKALYDYILNIGVDAVLPVSVDEVLVDISSLCYARVNGEVSLADAAHQVAQEMRQHIFESTRCTISVGIGPNVLCAKVALRRAKPDGYVVLLDSASIDQELGACSLKSLPRIGPSLSAKLSQNLNAHTLSDLRAYTLEQLQKCVGSRTGEVLFKYCRNEDDTDIRIIPDRKSVSADISWGIRFNSLQETENFMRSFTKEISRRLKEINMKGSFLTVKLLIRAKDAPIESAKHLGSGKCDSITRSTPLYMYTDEPDYIFSYAWKEVLAVNAPPEELRGIGLQITKLVHQDYEDKQQRLNFALLEEKGKNNKRKSGSDDCDIPSQIDLAVLSQLPPSLQEEIRKRIRLGKVVDAGHKEIEDSPIQVPSQIDPLVVAQLPHEIRKAIEKDIATRGEKCDVLPRLSQVDQEVFDALPEHIRQEIMNEYDREEKEVENEKEMAADTEINDEVTLSQWTILKEGLGENISWEIFITLPKSVQVQTICEHHELKKRHKAVGQKPGMRDTFAKLKGMRMNEDDFDNFLSGWVEARKDIGPDYETEKVIGKYISDLIDIEGNRSTAINGVKWLDILLKGCGNQLWHTTIKRLQRTVIDKTGCEVIF</sequence>
<dbReference type="Pfam" id="PF00817">
    <property type="entry name" value="IMS"/>
    <property type="match status" value="1"/>
</dbReference>
<evidence type="ECO:0000313" key="19">
    <source>
        <dbReference type="EMBL" id="ODV91470.1"/>
    </source>
</evidence>
<dbReference type="GO" id="GO:0005634">
    <property type="term" value="C:nucleus"/>
    <property type="evidence" value="ECO:0007669"/>
    <property type="project" value="UniProtKB-SubCell"/>
</dbReference>
<keyword evidence="12" id="KW-0234">DNA repair</keyword>
<dbReference type="InterPro" id="IPR001357">
    <property type="entry name" value="BRCT_dom"/>
</dbReference>
<dbReference type="GO" id="GO:0003887">
    <property type="term" value="F:DNA-directed DNA polymerase activity"/>
    <property type="evidence" value="ECO:0007669"/>
    <property type="project" value="InterPro"/>
</dbReference>
<proteinExistence type="inferred from homology"/>
<comment type="cofactor">
    <cofactor evidence="1">
        <name>Mg(2+)</name>
        <dbReference type="ChEBI" id="CHEBI:18420"/>
    </cofactor>
</comment>
<dbReference type="SUPFAM" id="SSF52113">
    <property type="entry name" value="BRCT domain"/>
    <property type="match status" value="1"/>
</dbReference>
<keyword evidence="7" id="KW-0548">Nucleotidyltransferase</keyword>
<dbReference type="GO" id="GO:0042276">
    <property type="term" value="P:error-prone translesion synthesis"/>
    <property type="evidence" value="ECO:0007669"/>
    <property type="project" value="TreeGrafter"/>
</dbReference>
<dbReference type="Gene3D" id="6.10.250.1490">
    <property type="match status" value="1"/>
</dbReference>
<dbReference type="GO" id="GO:0017125">
    <property type="term" value="F:deoxycytidyl transferase activity"/>
    <property type="evidence" value="ECO:0007669"/>
    <property type="project" value="TreeGrafter"/>
</dbReference>
<dbReference type="SUPFAM" id="SSF100879">
    <property type="entry name" value="Lesion bypass DNA polymerase (Y-family), little finger domain"/>
    <property type="match status" value="1"/>
</dbReference>
<dbReference type="InterPro" id="IPR036420">
    <property type="entry name" value="BRCT_dom_sf"/>
</dbReference>
<dbReference type="FunFam" id="3.30.1490.100:FF:000001">
    <property type="entry name" value="DNA repair protein REV1"/>
    <property type="match status" value="1"/>
</dbReference>
<dbReference type="GO" id="GO:0070987">
    <property type="term" value="P:error-free translesion synthesis"/>
    <property type="evidence" value="ECO:0007669"/>
    <property type="project" value="UniProtKB-ARBA"/>
</dbReference>
<dbReference type="Proteomes" id="UP000095023">
    <property type="component" value="Unassembled WGS sequence"/>
</dbReference>
<dbReference type="PROSITE" id="PS50173">
    <property type="entry name" value="UMUC"/>
    <property type="match status" value="1"/>
</dbReference>
<dbReference type="InterPro" id="IPR001126">
    <property type="entry name" value="UmuC"/>
</dbReference>
<dbReference type="SMART" id="SM00292">
    <property type="entry name" value="BRCT"/>
    <property type="match status" value="1"/>
</dbReference>
<organism evidence="19 20">
    <name type="scientific">Tortispora caseinolytica NRRL Y-17796</name>
    <dbReference type="NCBI Taxonomy" id="767744"/>
    <lineage>
        <taxon>Eukaryota</taxon>
        <taxon>Fungi</taxon>
        <taxon>Dikarya</taxon>
        <taxon>Ascomycota</taxon>
        <taxon>Saccharomycotina</taxon>
        <taxon>Trigonopsidomycetes</taxon>
        <taxon>Trigonopsidales</taxon>
        <taxon>Trigonopsidaceae</taxon>
        <taxon>Tortispora</taxon>
    </lineage>
</organism>
<name>A0A1E4TI78_9ASCO</name>
<evidence type="ECO:0000256" key="10">
    <source>
        <dbReference type="ARBA" id="ARBA00022842"/>
    </source>
</evidence>
<dbReference type="InterPro" id="IPR036775">
    <property type="entry name" value="DNA_pol_Y-fam_lit_finger_sf"/>
</dbReference>
<evidence type="ECO:0000313" key="20">
    <source>
        <dbReference type="Proteomes" id="UP000095023"/>
    </source>
</evidence>
<dbReference type="PANTHER" id="PTHR45990">
    <property type="entry name" value="DNA REPAIR PROTEIN REV1"/>
    <property type="match status" value="1"/>
</dbReference>
<evidence type="ECO:0000256" key="6">
    <source>
        <dbReference type="ARBA" id="ARBA00022679"/>
    </source>
</evidence>
<evidence type="ECO:0000256" key="15">
    <source>
        <dbReference type="ARBA" id="ARBA00081902"/>
    </source>
</evidence>
<dbReference type="InterPro" id="IPR043502">
    <property type="entry name" value="DNA/RNA_pol_sf"/>
</dbReference>
<protein>
    <recommendedName>
        <fullName evidence="4">DNA repair protein REV1</fullName>
    </recommendedName>
    <alternativeName>
        <fullName evidence="15">Reversionless protein 1</fullName>
    </alternativeName>
</protein>
<evidence type="ECO:0000256" key="13">
    <source>
        <dbReference type="ARBA" id="ARBA00023242"/>
    </source>
</evidence>
<reference evidence="20" key="1">
    <citation type="submission" date="2016-02" db="EMBL/GenBank/DDBJ databases">
        <title>Comparative genomics of biotechnologically important yeasts.</title>
        <authorList>
            <consortium name="DOE Joint Genome Institute"/>
            <person name="Riley R."/>
            <person name="Haridas S."/>
            <person name="Wolfe K.H."/>
            <person name="Lopes M.R."/>
            <person name="Hittinger C.T."/>
            <person name="Goker M."/>
            <person name="Salamov A."/>
            <person name="Wisecaver J."/>
            <person name="Long T.M."/>
            <person name="Aerts A.L."/>
            <person name="Barry K."/>
            <person name="Choi C."/>
            <person name="Clum A."/>
            <person name="Coughlan A.Y."/>
            <person name="Deshpande S."/>
            <person name="Douglass A.P."/>
            <person name="Hanson S.J."/>
            <person name="Klenk H.-P."/>
            <person name="Labutti K."/>
            <person name="Lapidus A."/>
            <person name="Lindquist E."/>
            <person name="Lipzen A."/>
            <person name="Meier-Kolthoff J.P."/>
            <person name="Ohm R.A."/>
            <person name="Otillar R.P."/>
            <person name="Pangilinan J."/>
            <person name="Peng Y."/>
            <person name="Rokas A."/>
            <person name="Rosa C.A."/>
            <person name="Scheuner C."/>
            <person name="Sibirny A.A."/>
            <person name="Slot J.C."/>
            <person name="Stielow J.B."/>
            <person name="Sun H."/>
            <person name="Kurtzman C.P."/>
            <person name="Blackwell M."/>
            <person name="Jeffries T.W."/>
            <person name="Grigoriev I.V."/>
        </authorList>
    </citation>
    <scope>NUCLEOTIDE SEQUENCE [LARGE SCALE GENOMIC DNA]</scope>
    <source>
        <strain evidence="20">NRRL Y-17796</strain>
    </source>
</reference>
<comment type="function">
    <text evidence="14">Deoxycytidyl transferase involved in DNA repair. Transfers a dCMP residue from dCTP to the 3'-end of a DNA primer in a template-dependent reaction. May assist in the first step in the bypass of abasic lesions by the insertion of a nucleotide opposite the lesion. Required for normal induction of mutations by physical and chemical agents. Involved in mitochondrial DNA mutagenesis.</text>
</comment>
<dbReference type="Gene3D" id="3.40.1170.60">
    <property type="match status" value="1"/>
</dbReference>
<keyword evidence="13" id="KW-0539">Nucleus</keyword>
<evidence type="ECO:0000256" key="11">
    <source>
        <dbReference type="ARBA" id="ARBA00023125"/>
    </source>
</evidence>
<comment type="similarity">
    <text evidence="3">Belongs to the DNA polymerase type-Y family.</text>
</comment>
<dbReference type="SUPFAM" id="SSF56672">
    <property type="entry name" value="DNA/RNA polymerases"/>
    <property type="match status" value="1"/>
</dbReference>
<dbReference type="PROSITE" id="PS50172">
    <property type="entry name" value="BRCT"/>
    <property type="match status" value="1"/>
</dbReference>
<dbReference type="AlphaFoldDB" id="A0A1E4TI78"/>
<dbReference type="Pfam" id="PF14377">
    <property type="entry name" value="UBM"/>
    <property type="match status" value="3"/>
</dbReference>
<evidence type="ECO:0000256" key="3">
    <source>
        <dbReference type="ARBA" id="ARBA00010945"/>
    </source>
</evidence>
<keyword evidence="8" id="KW-0479">Metal-binding</keyword>
<evidence type="ECO:0000256" key="14">
    <source>
        <dbReference type="ARBA" id="ARBA00058985"/>
    </source>
</evidence>
<evidence type="ECO:0000256" key="9">
    <source>
        <dbReference type="ARBA" id="ARBA00022763"/>
    </source>
</evidence>
<keyword evidence="6" id="KW-0808">Transferase</keyword>
<evidence type="ECO:0000256" key="4">
    <source>
        <dbReference type="ARBA" id="ARBA00020399"/>
    </source>
</evidence>
<evidence type="ECO:0000256" key="7">
    <source>
        <dbReference type="ARBA" id="ARBA00022695"/>
    </source>
</evidence>
<dbReference type="Gene3D" id="6.10.250.1630">
    <property type="match status" value="3"/>
</dbReference>
<evidence type="ECO:0000256" key="12">
    <source>
        <dbReference type="ARBA" id="ARBA00023204"/>
    </source>
</evidence>
<dbReference type="GO" id="GO:0006281">
    <property type="term" value="P:DNA repair"/>
    <property type="evidence" value="ECO:0007669"/>
    <property type="project" value="UniProtKB-KW"/>
</dbReference>
<dbReference type="CDD" id="cd17719">
    <property type="entry name" value="BRCT_Rev1"/>
    <property type="match status" value="1"/>
</dbReference>
<keyword evidence="16" id="KW-0175">Coiled coil</keyword>
<dbReference type="InterPro" id="IPR017961">
    <property type="entry name" value="DNA_pol_Y-fam_little_finger"/>
</dbReference>
<dbReference type="GO" id="GO:0046872">
    <property type="term" value="F:metal ion binding"/>
    <property type="evidence" value="ECO:0007669"/>
    <property type="project" value="UniProtKB-KW"/>
</dbReference>
<dbReference type="GO" id="GO:0003684">
    <property type="term" value="F:damaged DNA binding"/>
    <property type="evidence" value="ECO:0007669"/>
    <property type="project" value="InterPro"/>
</dbReference>
<dbReference type="OrthoDB" id="427711at2759"/>
<keyword evidence="9" id="KW-0227">DNA damage</keyword>
<evidence type="ECO:0000256" key="8">
    <source>
        <dbReference type="ARBA" id="ARBA00022723"/>
    </source>
</evidence>
<keyword evidence="20" id="KW-1185">Reference proteome</keyword>
<evidence type="ECO:0000259" key="18">
    <source>
        <dbReference type="PROSITE" id="PS50173"/>
    </source>
</evidence>
<evidence type="ECO:0000256" key="1">
    <source>
        <dbReference type="ARBA" id="ARBA00001946"/>
    </source>
</evidence>
<dbReference type="EMBL" id="KV453841">
    <property type="protein sequence ID" value="ODV91470.1"/>
    <property type="molecule type" value="Genomic_DNA"/>
</dbReference>
<dbReference type="InterPro" id="IPR053848">
    <property type="entry name" value="IMS_HHH_1"/>
</dbReference>
<accession>A0A1E4TI78</accession>
<keyword evidence="10" id="KW-0460">Magnesium</keyword>
<gene>
    <name evidence="19" type="ORF">CANCADRAFT_42122</name>
</gene>
<evidence type="ECO:0000259" key="17">
    <source>
        <dbReference type="PROSITE" id="PS50172"/>
    </source>
</evidence>
<feature type="coiled-coil region" evidence="16">
    <location>
        <begin position="715"/>
        <end position="742"/>
    </location>
</feature>
<evidence type="ECO:0000256" key="16">
    <source>
        <dbReference type="SAM" id="Coils"/>
    </source>
</evidence>
<dbReference type="PANTHER" id="PTHR45990:SF1">
    <property type="entry name" value="DNA REPAIR PROTEIN REV1"/>
    <property type="match status" value="1"/>
</dbReference>
<dbReference type="Gene3D" id="1.10.150.20">
    <property type="entry name" value="5' to 3' exonuclease, C-terminal subdomain"/>
    <property type="match status" value="1"/>
</dbReference>
<evidence type="ECO:0000256" key="2">
    <source>
        <dbReference type="ARBA" id="ARBA00004123"/>
    </source>
</evidence>
<dbReference type="Pfam" id="PF11799">
    <property type="entry name" value="IMS_C"/>
    <property type="match status" value="1"/>
</dbReference>
<keyword evidence="5" id="KW-0237">DNA synthesis</keyword>
<dbReference type="FunFam" id="3.40.50.10190:FF:000011">
    <property type="entry name" value="DNA repair protein REV1"/>
    <property type="match status" value="1"/>
</dbReference>
<dbReference type="Pfam" id="PF21999">
    <property type="entry name" value="IMS_HHH_1"/>
    <property type="match status" value="1"/>
</dbReference>
<dbReference type="Gene3D" id="3.30.70.270">
    <property type="match status" value="1"/>
</dbReference>
<dbReference type="Pfam" id="PF16589">
    <property type="entry name" value="BRCT_2"/>
    <property type="match status" value="1"/>
</dbReference>